<name>A0ABW8SV00_9CLOT</name>
<evidence type="ECO:0000313" key="1">
    <source>
        <dbReference type="EMBL" id="MFL0198789.1"/>
    </source>
</evidence>
<evidence type="ECO:0000313" key="2">
    <source>
        <dbReference type="Proteomes" id="UP001623660"/>
    </source>
</evidence>
<dbReference type="EMBL" id="JBJHZX010000093">
    <property type="protein sequence ID" value="MFL0198789.1"/>
    <property type="molecule type" value="Genomic_DNA"/>
</dbReference>
<proteinExistence type="predicted"/>
<gene>
    <name evidence="1" type="ORF">ACJDU8_25020</name>
</gene>
<keyword evidence="2" id="KW-1185">Reference proteome</keyword>
<accession>A0ABW8SV00</accession>
<sequence>MPKTVTSAFNEFLKDKVNLDKDETTTARSSRNWLIERIHEFPDKDSTFPKLYSDIDIAFGSFARRTKKRELDDIDIMIGLAGEFSTYNELSDKIEIIVPDTATNLKKLCNDGTNILNSRKVINKFINMLKCIPQYTKAEMKLNKQAAILNLTSYNWSFDIVPCFMVKENVYKKTYYLIPDGNANWMKTDPRIDRDRVSIINQKHDGNVLNIIRIMKYWNKRKTMPLMPSYLMENIIVNYYNTKLGEASNYVDMELPSLFLHVYSAIYNSVNDPKGIQGNINNSSLDERIKISTRAYLDYQKASDAREYEKQGDHKSSINKWREVFGNDFPESKE</sequence>
<protein>
    <submittedName>
        <fullName evidence="1">Nucleotidyltransferase</fullName>
    </submittedName>
</protein>
<dbReference type="Gene3D" id="3.30.460.90">
    <property type="match status" value="1"/>
</dbReference>
<dbReference type="Proteomes" id="UP001623660">
    <property type="component" value="Unassembled WGS sequence"/>
</dbReference>
<dbReference type="RefSeq" id="WP_406794903.1">
    <property type="nucleotide sequence ID" value="NZ_JBJHZX010000093.1"/>
</dbReference>
<comment type="caution">
    <text evidence="1">The sequence shown here is derived from an EMBL/GenBank/DDBJ whole genome shotgun (WGS) entry which is preliminary data.</text>
</comment>
<reference evidence="1 2" key="1">
    <citation type="submission" date="2024-11" db="EMBL/GenBank/DDBJ databases">
        <authorList>
            <person name="Heng Y.C."/>
            <person name="Lim A.C.H."/>
            <person name="Lee J.K.Y."/>
            <person name="Kittelmann S."/>
        </authorList>
    </citation>
    <scope>NUCLEOTIDE SEQUENCE [LARGE SCALE GENOMIC DNA]</scope>
    <source>
        <strain evidence="1 2">WILCCON 0269</strain>
    </source>
</reference>
<organism evidence="1 2">
    <name type="scientific">Candidatus Clostridium eludens</name>
    <dbReference type="NCBI Taxonomy" id="3381663"/>
    <lineage>
        <taxon>Bacteria</taxon>
        <taxon>Bacillati</taxon>
        <taxon>Bacillota</taxon>
        <taxon>Clostridia</taxon>
        <taxon>Eubacteriales</taxon>
        <taxon>Clostridiaceae</taxon>
        <taxon>Clostridium</taxon>
    </lineage>
</organism>